<accession>K0RB17</accession>
<evidence type="ECO:0000313" key="2">
    <source>
        <dbReference type="EMBL" id="EJK43662.1"/>
    </source>
</evidence>
<feature type="region of interest" description="Disordered" evidence="1">
    <location>
        <begin position="65"/>
        <end position="219"/>
    </location>
</feature>
<feature type="compositionally biased region" description="Basic and acidic residues" evidence="1">
    <location>
        <begin position="169"/>
        <end position="185"/>
    </location>
</feature>
<feature type="non-terminal residue" evidence="2">
    <location>
        <position position="385"/>
    </location>
</feature>
<proteinExistence type="predicted"/>
<feature type="region of interest" description="Disordered" evidence="1">
    <location>
        <begin position="233"/>
        <end position="255"/>
    </location>
</feature>
<feature type="compositionally biased region" description="Basic and acidic residues" evidence="1">
    <location>
        <begin position="89"/>
        <end position="100"/>
    </location>
</feature>
<dbReference type="Proteomes" id="UP000266841">
    <property type="component" value="Unassembled WGS sequence"/>
</dbReference>
<reference evidence="2 3" key="1">
    <citation type="journal article" date="2012" name="Genome Biol.">
        <title>Genome and low-iron response of an oceanic diatom adapted to chronic iron limitation.</title>
        <authorList>
            <person name="Lommer M."/>
            <person name="Specht M."/>
            <person name="Roy A.S."/>
            <person name="Kraemer L."/>
            <person name="Andreson R."/>
            <person name="Gutowska M.A."/>
            <person name="Wolf J."/>
            <person name="Bergner S.V."/>
            <person name="Schilhabel M.B."/>
            <person name="Klostermeier U.C."/>
            <person name="Beiko R.G."/>
            <person name="Rosenstiel P."/>
            <person name="Hippler M."/>
            <person name="Laroche J."/>
        </authorList>
    </citation>
    <scope>NUCLEOTIDE SEQUENCE [LARGE SCALE GENOMIC DNA]</scope>
    <source>
        <strain evidence="2 3">CCMP1005</strain>
    </source>
</reference>
<name>K0RB17_THAOC</name>
<dbReference type="AlphaFoldDB" id="K0RB17"/>
<evidence type="ECO:0000256" key="1">
    <source>
        <dbReference type="SAM" id="MobiDB-lite"/>
    </source>
</evidence>
<dbReference type="EMBL" id="AGNL01050791">
    <property type="protein sequence ID" value="EJK43662.1"/>
    <property type="molecule type" value="Genomic_DNA"/>
</dbReference>
<comment type="caution">
    <text evidence="2">The sequence shown here is derived from an EMBL/GenBank/DDBJ whole genome shotgun (WGS) entry which is preliminary data.</text>
</comment>
<organism evidence="2 3">
    <name type="scientific">Thalassiosira oceanica</name>
    <name type="common">Marine diatom</name>
    <dbReference type="NCBI Taxonomy" id="159749"/>
    <lineage>
        <taxon>Eukaryota</taxon>
        <taxon>Sar</taxon>
        <taxon>Stramenopiles</taxon>
        <taxon>Ochrophyta</taxon>
        <taxon>Bacillariophyta</taxon>
        <taxon>Coscinodiscophyceae</taxon>
        <taxon>Thalassiosirophycidae</taxon>
        <taxon>Thalassiosirales</taxon>
        <taxon>Thalassiosiraceae</taxon>
        <taxon>Thalassiosira</taxon>
    </lineage>
</organism>
<gene>
    <name evidence="2" type="ORF">THAOC_37872</name>
</gene>
<keyword evidence="3" id="KW-1185">Reference proteome</keyword>
<feature type="compositionally biased region" description="Basic residues" evidence="1">
    <location>
        <begin position="237"/>
        <end position="247"/>
    </location>
</feature>
<sequence length="385" mass="42914">MRWRRSRSEPARTDYEPNDHFTTLERAATLEFIADAARESREHNGAQSFADEIASLAVDEDSLTDEFPCERYESSGLSPRNADVDADVDGEKPMDNKSESCRSNGYEPVIVSSPELRVQPTKSQNEEKSPLFTEIGHELVGQVFISPGTSKDEIDGSRNVSMIPENPTEEGREGRDEDENGARAEEDGEESCGSCGSMDDEESAKPPVPTSFSAKPNPMMDYVPQYNLCKKDSKVKEGKKKKKKKKDGVHGGGEKIDVDQALEHYYEMEKLLPGETPPIITMSSSASTETLEPVDLARLKTVLDSEPQSEIDSLYARIIEDMREEIEDFEAAENREDKVDMLLQCYGSFMGDSTLASDIDDDTIATEKDVATTRMKTKLFDASWK</sequence>
<evidence type="ECO:0000313" key="3">
    <source>
        <dbReference type="Proteomes" id="UP000266841"/>
    </source>
</evidence>
<protein>
    <submittedName>
        <fullName evidence="2">Uncharacterized protein</fullName>
    </submittedName>
</protein>